<dbReference type="Proteomes" id="UP000239549">
    <property type="component" value="Unassembled WGS sequence"/>
</dbReference>
<comment type="caution">
    <text evidence="1">The sequence shown here is derived from an EMBL/GenBank/DDBJ whole genome shotgun (WGS) entry which is preliminary data.</text>
</comment>
<dbReference type="AlphaFoldDB" id="A0A2L2XAB9"/>
<name>A0A2L2XAB9_9FIRM</name>
<dbReference type="EMBL" id="BFAV01000042">
    <property type="protein sequence ID" value="GBF32583.1"/>
    <property type="molecule type" value="Genomic_DNA"/>
</dbReference>
<gene>
    <name evidence="1" type="ORF">DCCM_0779</name>
</gene>
<evidence type="ECO:0000313" key="1">
    <source>
        <dbReference type="EMBL" id="GBF32583.1"/>
    </source>
</evidence>
<keyword evidence="2" id="KW-1185">Reference proteome</keyword>
<proteinExistence type="predicted"/>
<evidence type="ECO:0000313" key="2">
    <source>
        <dbReference type="Proteomes" id="UP000239549"/>
    </source>
</evidence>
<reference evidence="2" key="1">
    <citation type="submission" date="2018-02" db="EMBL/GenBank/DDBJ databases">
        <title>Genome sequence of Desulfocucumis palustris strain NAW-5.</title>
        <authorList>
            <person name="Watanabe M."/>
            <person name="Kojima H."/>
            <person name="Fukui M."/>
        </authorList>
    </citation>
    <scope>NUCLEOTIDE SEQUENCE [LARGE SCALE GENOMIC DNA]</scope>
    <source>
        <strain evidence="2">NAW-5</strain>
    </source>
</reference>
<protein>
    <submittedName>
        <fullName evidence="1">Uncharacterized protein</fullName>
    </submittedName>
</protein>
<organism evidence="1 2">
    <name type="scientific">Desulfocucumis palustris</name>
    <dbReference type="NCBI Taxonomy" id="1898651"/>
    <lineage>
        <taxon>Bacteria</taxon>
        <taxon>Bacillati</taxon>
        <taxon>Bacillota</taxon>
        <taxon>Clostridia</taxon>
        <taxon>Eubacteriales</taxon>
        <taxon>Desulfocucumaceae</taxon>
        <taxon>Desulfocucumis</taxon>
    </lineage>
</organism>
<accession>A0A2L2XAB9</accession>
<sequence>MPLFFYDGGHTLFKLLKSLRLNKFQLVMSLTCDKMVKLHLYPCHICS</sequence>